<organism evidence="4 5">
    <name type="scientific">Neolewinella antarctica</name>
    <dbReference type="NCBI Taxonomy" id="442734"/>
    <lineage>
        <taxon>Bacteria</taxon>
        <taxon>Pseudomonadati</taxon>
        <taxon>Bacteroidota</taxon>
        <taxon>Saprospiria</taxon>
        <taxon>Saprospirales</taxon>
        <taxon>Lewinellaceae</taxon>
        <taxon>Neolewinella</taxon>
    </lineage>
</organism>
<keyword evidence="5" id="KW-1185">Reference proteome</keyword>
<feature type="region of interest" description="Disordered" evidence="1">
    <location>
        <begin position="206"/>
        <end position="229"/>
    </location>
</feature>
<feature type="compositionally biased region" description="Polar residues" evidence="1">
    <location>
        <begin position="206"/>
        <end position="223"/>
    </location>
</feature>
<name>A0ABX0XDR0_9BACT</name>
<proteinExistence type="predicted"/>
<evidence type="ECO:0000313" key="4">
    <source>
        <dbReference type="EMBL" id="NJC27066.1"/>
    </source>
</evidence>
<reference evidence="4 5" key="1">
    <citation type="submission" date="2020-03" db="EMBL/GenBank/DDBJ databases">
        <title>Genomic Encyclopedia of Type Strains, Phase IV (KMG-IV): sequencing the most valuable type-strain genomes for metagenomic binning, comparative biology and taxonomic classification.</title>
        <authorList>
            <person name="Goeker M."/>
        </authorList>
    </citation>
    <scope>NUCLEOTIDE SEQUENCE [LARGE SCALE GENOMIC DNA]</scope>
    <source>
        <strain evidence="4 5">DSM 105096</strain>
    </source>
</reference>
<comment type="caution">
    <text evidence="4">The sequence shown here is derived from an EMBL/GenBank/DDBJ whole genome shotgun (WGS) entry which is preliminary data.</text>
</comment>
<dbReference type="RefSeq" id="WP_168037829.1">
    <property type="nucleotide sequence ID" value="NZ_JAATJH010000004.1"/>
</dbReference>
<dbReference type="PANTHER" id="PTHR46825:SF9">
    <property type="entry name" value="BETA-LACTAMASE-RELATED DOMAIN-CONTAINING PROTEIN"/>
    <property type="match status" value="1"/>
</dbReference>
<dbReference type="InterPro" id="IPR050491">
    <property type="entry name" value="AmpC-like"/>
</dbReference>
<evidence type="ECO:0000313" key="5">
    <source>
        <dbReference type="Proteomes" id="UP000770785"/>
    </source>
</evidence>
<feature type="chain" id="PRO_5046089508" evidence="2">
    <location>
        <begin position="20"/>
        <end position="458"/>
    </location>
</feature>
<feature type="domain" description="Beta-lactamase-related" evidence="3">
    <location>
        <begin position="42"/>
        <end position="342"/>
    </location>
</feature>
<dbReference type="SUPFAM" id="SSF56601">
    <property type="entry name" value="beta-lactamase/transpeptidase-like"/>
    <property type="match status" value="1"/>
</dbReference>
<keyword evidence="2" id="KW-0732">Signal</keyword>
<sequence length="458" mass="50648">MVTRLLLFLPILLTHTLTAQTDVQALATALDATAAELSYNGNVLVARDGAVVYRGSFGNRQLEDGSQLDSATVFRLASVSKQFTALGIALLENDGKLNYDDLLGEYIPELAFYEGVTLRHLIHHYGGLPNYMDAVLESGSFERIYDNELVINLLAEKRPKADFPAGTASDYSNTGYVLLASVIERVSGKTYGDFLKERVFRPLGMNRTSVPTPTSQLDDNTAGSYGPDEKTGEMIRLDEGEDPDGAYLLANVVGDGMVHSTTDDLFQYAEGMRTNRLLPASKATVLTTPGELSGYAFGQEVMQDEDLGLNLSHNGSWAGYLTYLERYPERGHVIIMLSNYGSDYVPLARIADDFLRGKEVVIPRLFRPVAADPKTFRAFTGKFLLEGEKKTELTFRVKKDRLMMELPNYPPFPLTPHAPAGFYLDGQPIDVTFTQDEAGEVTGLIFYQRGKEIKGMRL</sequence>
<evidence type="ECO:0000259" key="3">
    <source>
        <dbReference type="Pfam" id="PF00144"/>
    </source>
</evidence>
<dbReference type="EMBL" id="JAATJH010000004">
    <property type="protein sequence ID" value="NJC27066.1"/>
    <property type="molecule type" value="Genomic_DNA"/>
</dbReference>
<dbReference type="InterPro" id="IPR001466">
    <property type="entry name" value="Beta-lactam-related"/>
</dbReference>
<dbReference type="Gene3D" id="3.40.710.10">
    <property type="entry name" value="DD-peptidase/beta-lactamase superfamily"/>
    <property type="match status" value="1"/>
</dbReference>
<dbReference type="Pfam" id="PF00144">
    <property type="entry name" value="Beta-lactamase"/>
    <property type="match status" value="1"/>
</dbReference>
<gene>
    <name evidence="4" type="ORF">GGR27_002579</name>
</gene>
<dbReference type="InterPro" id="IPR012338">
    <property type="entry name" value="Beta-lactam/transpept-like"/>
</dbReference>
<evidence type="ECO:0000256" key="1">
    <source>
        <dbReference type="SAM" id="MobiDB-lite"/>
    </source>
</evidence>
<evidence type="ECO:0000256" key="2">
    <source>
        <dbReference type="SAM" id="SignalP"/>
    </source>
</evidence>
<feature type="signal peptide" evidence="2">
    <location>
        <begin position="1"/>
        <end position="19"/>
    </location>
</feature>
<accession>A0ABX0XDR0</accession>
<dbReference type="PANTHER" id="PTHR46825">
    <property type="entry name" value="D-ALANYL-D-ALANINE-CARBOXYPEPTIDASE/ENDOPEPTIDASE AMPH"/>
    <property type="match status" value="1"/>
</dbReference>
<protein>
    <submittedName>
        <fullName evidence="4">CubicO group peptidase (Beta-lactamase class C family)</fullName>
    </submittedName>
</protein>
<dbReference type="Proteomes" id="UP000770785">
    <property type="component" value="Unassembled WGS sequence"/>
</dbReference>